<keyword evidence="1" id="KW-0677">Repeat</keyword>
<dbReference type="InterPro" id="IPR011009">
    <property type="entry name" value="Kinase-like_dom_sf"/>
</dbReference>
<reference evidence="4" key="1">
    <citation type="submission" date="2023-03" db="EMBL/GenBank/DDBJ databases">
        <title>Massive genome expansion in bonnet fungi (Mycena s.s.) driven by repeated elements and novel gene families across ecological guilds.</title>
        <authorList>
            <consortium name="Lawrence Berkeley National Laboratory"/>
            <person name="Harder C.B."/>
            <person name="Miyauchi S."/>
            <person name="Viragh M."/>
            <person name="Kuo A."/>
            <person name="Thoen E."/>
            <person name="Andreopoulos B."/>
            <person name="Lu D."/>
            <person name="Skrede I."/>
            <person name="Drula E."/>
            <person name="Henrissat B."/>
            <person name="Morin E."/>
            <person name="Kohler A."/>
            <person name="Barry K."/>
            <person name="LaButti K."/>
            <person name="Morin E."/>
            <person name="Salamov A."/>
            <person name="Lipzen A."/>
            <person name="Mereny Z."/>
            <person name="Hegedus B."/>
            <person name="Baldrian P."/>
            <person name="Stursova M."/>
            <person name="Weitz H."/>
            <person name="Taylor A."/>
            <person name="Grigoriev I.V."/>
            <person name="Nagy L.G."/>
            <person name="Martin F."/>
            <person name="Kauserud H."/>
        </authorList>
    </citation>
    <scope>NUCLEOTIDE SEQUENCE</scope>
    <source>
        <strain evidence="4">CBHHK067</strain>
    </source>
</reference>
<evidence type="ECO:0000313" key="5">
    <source>
        <dbReference type="Proteomes" id="UP001221757"/>
    </source>
</evidence>
<dbReference type="Gene3D" id="1.25.40.20">
    <property type="entry name" value="Ankyrin repeat-containing domain"/>
    <property type="match status" value="3"/>
</dbReference>
<evidence type="ECO:0000313" key="4">
    <source>
        <dbReference type="EMBL" id="KAJ7633983.1"/>
    </source>
</evidence>
<evidence type="ECO:0000259" key="3">
    <source>
        <dbReference type="PROSITE" id="PS50011"/>
    </source>
</evidence>
<sequence length="1234" mass="135455">MATTSTLVYPSAFSNPLATVSSNADERATSESSASSNGYTGQIASFILLVAGLEANLKADLVFFDFSTSFPPPRAAIGSGASFTVERAGWRETAIAGIGQKQGWGSFVALKYIRRAEKRREVANWKQILLEIRALLHEPIRYHPNIVRLLGLYWGAAPGMRSTFPVLVLEYADFGTLTQLQASASPFTFGVKKKLCLDVAKGLAILHACDIVHGDLKHENVLIFTNKVKDAEVPYTAKLADFGGSAMDIQEGADRFLPSGTPSFNAPEAANGLDAEGLKRTDVYSLGLLVWRVVLDGESPFDISPFTGCTPDGIEDLKRFDELLAIAKESVSDRLVPDVAEDEREIMNFVLENTLQVASERRCLIKTTAALSVRHLPEIYGLIASVEQQNEHSQADVSARAPGAHGTTTTSIGLFLAKASHEYDHDYQSAGPGSTPKLPPPDPAQLLFYPERLKATLDWSLQVEIVRDLENAAVAPAATWSTQVSPGLAAFYLFRSYLYEFGVEFDAERACYWLRQAAVSRHECQENYLAQAWCWRIHQALGQPLRVELSVLREWMMLAIFRGHRRCIADSQQIITRLTNKDDKRVWREALCSYTYYFLRVSAGVGMPYFVHSKRRRLYNLNDMDALDRDIQAEFALRAVSSVDQIYVNHRGDGLLHFAASMGNLPALQHLVANYQPNIDLENQAKSETPLLAACRGGHLDCALFFLEQGARPDGSDWGEETPLYWLCSFAAKDASVIARKLVDAGAYLSQHPEKRRHRLHTPSVWADPESLLSLPVSPLSRAVIMQSIPAVSALLSLGADPLEGFDPQLLADKFQCAVIVAAFLTLPRILEILLLYVDTETPVLSAAQMLHIVVGKFVLPAVDPTSLQSRLSRCGTDYRSAMFETLQILHARESTAPAQEGDEFRARARHSIVARMVSLGKFDVVESLLRLGYSVHGSPHACPIVEAVRLNHDPLFRLLVKYGANIHMIITRPDHSQLSLLQVSADTPPQARTGISIPEYLLKMGVPVDPPPDCDGPRSAFAFAVIHQNFALAELLLLNGADIDFAYRLDPRCARITVLGELVRNPTEGNLEAVKYLLGAEARPSAAGPHPLPLRALPSSTVDPTNALSVLHFAAIFPPRTDTEALLLGEMTTCILSDATNRAPVSAALNHLHPDLGTPLWAATLCCNLEVVAALLEGGADARVEFMGVAPREVAAVLLKFEQTRTDGRAKELGQWTAVLDYLRRVPSGRSGE</sequence>
<dbReference type="Pfam" id="PF12796">
    <property type="entry name" value="Ank_2"/>
    <property type="match status" value="1"/>
</dbReference>
<dbReference type="GO" id="GO:0005524">
    <property type="term" value="F:ATP binding"/>
    <property type="evidence" value="ECO:0007669"/>
    <property type="project" value="InterPro"/>
</dbReference>
<dbReference type="GO" id="GO:0004672">
    <property type="term" value="F:protein kinase activity"/>
    <property type="evidence" value="ECO:0007669"/>
    <property type="project" value="InterPro"/>
</dbReference>
<organism evidence="4 5">
    <name type="scientific">Mycena rosella</name>
    <name type="common">Pink bonnet</name>
    <name type="synonym">Agaricus rosellus</name>
    <dbReference type="NCBI Taxonomy" id="1033263"/>
    <lineage>
        <taxon>Eukaryota</taxon>
        <taxon>Fungi</taxon>
        <taxon>Dikarya</taxon>
        <taxon>Basidiomycota</taxon>
        <taxon>Agaricomycotina</taxon>
        <taxon>Agaricomycetes</taxon>
        <taxon>Agaricomycetidae</taxon>
        <taxon>Agaricales</taxon>
        <taxon>Marasmiineae</taxon>
        <taxon>Mycenaceae</taxon>
        <taxon>Mycena</taxon>
    </lineage>
</organism>
<keyword evidence="5" id="KW-1185">Reference proteome</keyword>
<comment type="caution">
    <text evidence="4">The sequence shown here is derived from an EMBL/GenBank/DDBJ whole genome shotgun (WGS) entry which is preliminary data.</text>
</comment>
<dbReference type="PROSITE" id="PS00108">
    <property type="entry name" value="PROTEIN_KINASE_ST"/>
    <property type="match status" value="1"/>
</dbReference>
<dbReference type="PANTHER" id="PTHR24173">
    <property type="entry name" value="ANKYRIN REPEAT CONTAINING"/>
    <property type="match status" value="1"/>
</dbReference>
<protein>
    <recommendedName>
        <fullName evidence="3">Protein kinase domain-containing protein</fullName>
    </recommendedName>
</protein>
<dbReference type="InterPro" id="IPR000719">
    <property type="entry name" value="Prot_kinase_dom"/>
</dbReference>
<dbReference type="PANTHER" id="PTHR24173:SF74">
    <property type="entry name" value="ANKYRIN REPEAT DOMAIN-CONTAINING PROTEIN 16"/>
    <property type="match status" value="1"/>
</dbReference>
<evidence type="ECO:0000256" key="1">
    <source>
        <dbReference type="ARBA" id="ARBA00022737"/>
    </source>
</evidence>
<feature type="domain" description="Protein kinase" evidence="3">
    <location>
        <begin position="71"/>
        <end position="371"/>
    </location>
</feature>
<dbReference type="SUPFAM" id="SSF48403">
    <property type="entry name" value="Ankyrin repeat"/>
    <property type="match status" value="2"/>
</dbReference>
<dbReference type="Pfam" id="PF00069">
    <property type="entry name" value="Pkinase"/>
    <property type="match status" value="1"/>
</dbReference>
<dbReference type="InterPro" id="IPR036770">
    <property type="entry name" value="Ankyrin_rpt-contain_sf"/>
</dbReference>
<dbReference type="Proteomes" id="UP001221757">
    <property type="component" value="Unassembled WGS sequence"/>
</dbReference>
<dbReference type="SUPFAM" id="SSF56112">
    <property type="entry name" value="Protein kinase-like (PK-like)"/>
    <property type="match status" value="1"/>
</dbReference>
<keyword evidence="2" id="KW-0040">ANK repeat</keyword>
<dbReference type="AlphaFoldDB" id="A0AAD7FN68"/>
<dbReference type="Gene3D" id="1.10.510.10">
    <property type="entry name" value="Transferase(Phosphotransferase) domain 1"/>
    <property type="match status" value="1"/>
</dbReference>
<gene>
    <name evidence="4" type="ORF">B0H17DRAFT_1339674</name>
</gene>
<proteinExistence type="predicted"/>
<dbReference type="InterPro" id="IPR002110">
    <property type="entry name" value="Ankyrin_rpt"/>
</dbReference>
<accession>A0AAD7FN68</accession>
<name>A0AAD7FN68_MYCRO</name>
<dbReference type="SMART" id="SM00248">
    <property type="entry name" value="ANK"/>
    <property type="match status" value="7"/>
</dbReference>
<dbReference type="EMBL" id="JARKIE010000480">
    <property type="protein sequence ID" value="KAJ7633983.1"/>
    <property type="molecule type" value="Genomic_DNA"/>
</dbReference>
<dbReference type="PROSITE" id="PS50011">
    <property type="entry name" value="PROTEIN_KINASE_DOM"/>
    <property type="match status" value="1"/>
</dbReference>
<dbReference type="InterPro" id="IPR008271">
    <property type="entry name" value="Ser/Thr_kinase_AS"/>
</dbReference>
<dbReference type="SMART" id="SM00220">
    <property type="entry name" value="S_TKc"/>
    <property type="match status" value="1"/>
</dbReference>
<evidence type="ECO:0000256" key="2">
    <source>
        <dbReference type="ARBA" id="ARBA00023043"/>
    </source>
</evidence>